<dbReference type="GO" id="GO:0007156">
    <property type="term" value="P:homophilic cell adhesion via plasma membrane adhesion molecules"/>
    <property type="evidence" value="ECO:0007669"/>
    <property type="project" value="InterPro"/>
</dbReference>
<gene>
    <name evidence="5" type="ORF">FUA24_07155</name>
</gene>
<accession>A0A5D0IKS9</accession>
<dbReference type="SUPFAM" id="SSF49313">
    <property type="entry name" value="Cadherin-like"/>
    <property type="match status" value="3"/>
</dbReference>
<dbReference type="PROSITE" id="PS51257">
    <property type="entry name" value="PROKAR_LIPOPROTEIN"/>
    <property type="match status" value="1"/>
</dbReference>
<evidence type="ECO:0000256" key="1">
    <source>
        <dbReference type="ARBA" id="ARBA00022692"/>
    </source>
</evidence>
<dbReference type="Proteomes" id="UP000323930">
    <property type="component" value="Unassembled WGS sequence"/>
</dbReference>
<dbReference type="AlphaFoldDB" id="A0A5D0IKS9"/>
<dbReference type="SMART" id="SM00112">
    <property type="entry name" value="CA"/>
    <property type="match status" value="3"/>
</dbReference>
<dbReference type="Gene3D" id="2.60.40.60">
    <property type="entry name" value="Cadherins"/>
    <property type="match status" value="3"/>
</dbReference>
<keyword evidence="2" id="KW-0472">Membrane</keyword>
<feature type="signal peptide" evidence="3">
    <location>
        <begin position="1"/>
        <end position="23"/>
    </location>
</feature>
<dbReference type="RefSeq" id="WP_148540997.1">
    <property type="nucleotide sequence ID" value="NZ_VSDQ01000409.1"/>
</dbReference>
<dbReference type="InterPro" id="IPR015919">
    <property type="entry name" value="Cadherin-like_sf"/>
</dbReference>
<protein>
    <submittedName>
        <fullName evidence="5">DUF1566 domain-containing protein</fullName>
    </submittedName>
</protein>
<proteinExistence type="predicted"/>
<name>A0A5D0IKS9_9FLAO</name>
<feature type="domain" description="Cadherin" evidence="4">
    <location>
        <begin position="137"/>
        <end position="233"/>
    </location>
</feature>
<dbReference type="CDD" id="cd11304">
    <property type="entry name" value="Cadherin_repeat"/>
    <property type="match status" value="3"/>
</dbReference>
<dbReference type="EMBL" id="VSDQ01000409">
    <property type="protein sequence ID" value="TYA84415.1"/>
    <property type="molecule type" value="Genomic_DNA"/>
</dbReference>
<evidence type="ECO:0000256" key="2">
    <source>
        <dbReference type="ARBA" id="ARBA00022989"/>
    </source>
</evidence>
<evidence type="ECO:0000256" key="3">
    <source>
        <dbReference type="SAM" id="SignalP"/>
    </source>
</evidence>
<dbReference type="GO" id="GO:0005886">
    <property type="term" value="C:plasma membrane"/>
    <property type="evidence" value="ECO:0007669"/>
    <property type="project" value="UniProtKB-SubCell"/>
</dbReference>
<keyword evidence="6" id="KW-1185">Reference proteome</keyword>
<organism evidence="5 6">
    <name type="scientific">Seonamhaeicola marinus</name>
    <dbReference type="NCBI Taxonomy" id="1912246"/>
    <lineage>
        <taxon>Bacteria</taxon>
        <taxon>Pseudomonadati</taxon>
        <taxon>Bacteroidota</taxon>
        <taxon>Flavobacteriia</taxon>
        <taxon>Flavobacteriales</taxon>
        <taxon>Flavobacteriaceae</taxon>
    </lineage>
</organism>
<evidence type="ECO:0000313" key="6">
    <source>
        <dbReference type="Proteomes" id="UP000323930"/>
    </source>
</evidence>
<evidence type="ECO:0000313" key="5">
    <source>
        <dbReference type="EMBL" id="TYA84415.1"/>
    </source>
</evidence>
<keyword evidence="1" id="KW-0812">Transmembrane</keyword>
<dbReference type="PROSITE" id="PS50268">
    <property type="entry name" value="CADHERIN_2"/>
    <property type="match status" value="1"/>
</dbReference>
<keyword evidence="3" id="KW-0732">Signal</keyword>
<dbReference type="GO" id="GO:0005509">
    <property type="term" value="F:calcium ion binding"/>
    <property type="evidence" value="ECO:0007669"/>
    <property type="project" value="InterPro"/>
</dbReference>
<evidence type="ECO:0000259" key="4">
    <source>
        <dbReference type="PROSITE" id="PS50268"/>
    </source>
</evidence>
<reference evidence="5 6" key="1">
    <citation type="submission" date="2019-08" db="EMBL/GenBank/DDBJ databases">
        <title>Seonamhaeicola sediminis sp. nov., isolated from marine sediment.</title>
        <authorList>
            <person name="Cao W.R."/>
        </authorList>
    </citation>
    <scope>NUCLEOTIDE SEQUENCE [LARGE SCALE GENOMIC DNA]</scope>
    <source>
        <strain evidence="5 6">B011</strain>
    </source>
</reference>
<dbReference type="InterPro" id="IPR002126">
    <property type="entry name" value="Cadherin-like_dom"/>
</dbReference>
<sequence length="473" mass="49779">MKKATKFIKMLFITVLMISYSCSDDDAPQINLEDLQATIDENPTNGQVIGTIQSNTNNVLTFSIISQTPNGAIAINENTGELIVADATVFDFETNPIITAVVEADGAENNANVTINVTNVNELSIQDFTTTIDENPTDGDVLGTIQAAGDGTLSFSIISQTPTGAMSIDANTGELSVSNPNLFDYETNTVLTATIEVNNTISTQTATATINLNDVDEVTAQQTNMTIDENPSNDDVVGTLTASGSNLTYTITFQNPAGAFDINQSTGELTVANASLFDYETNPNMLATISVSNGTQTVSANALVALNDIHEIGDFKFGGVIFWIDPASNNSKGLVVATSSQPDGAWGCSGTSISGANGQAIGDGELNTTAIETSCSTAGTAADIVSNLNLNSYNDWFLPSMNEANEIYLNLTEVNAGITANGGVTISPNNSYWTSTETSTTLARFIGMSNGSLNSVNKNASLQVRAIRTWTDF</sequence>
<dbReference type="OrthoDB" id="1439291at2"/>
<comment type="caution">
    <text evidence="5">The sequence shown here is derived from an EMBL/GenBank/DDBJ whole genome shotgun (WGS) entry which is preliminary data.</text>
</comment>
<dbReference type="PANTHER" id="PTHR24026">
    <property type="entry name" value="FAT ATYPICAL CADHERIN-RELATED"/>
    <property type="match status" value="1"/>
</dbReference>
<feature type="chain" id="PRO_5023095838" evidence="3">
    <location>
        <begin position="24"/>
        <end position="473"/>
    </location>
</feature>
<dbReference type="PANTHER" id="PTHR24026:SF126">
    <property type="entry name" value="PROTOCADHERIN FAT 4"/>
    <property type="match status" value="1"/>
</dbReference>
<keyword evidence="2" id="KW-1133">Transmembrane helix</keyword>